<dbReference type="GO" id="GO:0009507">
    <property type="term" value="C:chloroplast"/>
    <property type="evidence" value="ECO:0007669"/>
    <property type="project" value="TreeGrafter"/>
</dbReference>
<accession>A0A0A9D497</accession>
<reference evidence="1" key="1">
    <citation type="submission" date="2014-09" db="EMBL/GenBank/DDBJ databases">
        <authorList>
            <person name="Magalhaes I.L.F."/>
            <person name="Oliveira U."/>
            <person name="Santos F.R."/>
            <person name="Vidigal T.H.D.A."/>
            <person name="Brescovit A.D."/>
            <person name="Santos A.J."/>
        </authorList>
    </citation>
    <scope>NUCLEOTIDE SEQUENCE</scope>
    <source>
        <tissue evidence="1">Shoot tissue taken approximately 20 cm above the soil surface</tissue>
    </source>
</reference>
<proteinExistence type="predicted"/>
<organism evidence="1">
    <name type="scientific">Arundo donax</name>
    <name type="common">Giant reed</name>
    <name type="synonym">Donax arundinaceus</name>
    <dbReference type="NCBI Taxonomy" id="35708"/>
    <lineage>
        <taxon>Eukaryota</taxon>
        <taxon>Viridiplantae</taxon>
        <taxon>Streptophyta</taxon>
        <taxon>Embryophyta</taxon>
        <taxon>Tracheophyta</taxon>
        <taxon>Spermatophyta</taxon>
        <taxon>Magnoliopsida</taxon>
        <taxon>Liliopsida</taxon>
        <taxon>Poales</taxon>
        <taxon>Poaceae</taxon>
        <taxon>PACMAD clade</taxon>
        <taxon>Arundinoideae</taxon>
        <taxon>Arundineae</taxon>
        <taxon>Arundo</taxon>
    </lineage>
</organism>
<reference evidence="1" key="2">
    <citation type="journal article" date="2015" name="Data Brief">
        <title>Shoot transcriptome of the giant reed, Arundo donax.</title>
        <authorList>
            <person name="Barrero R.A."/>
            <person name="Guerrero F.D."/>
            <person name="Moolhuijzen P."/>
            <person name="Goolsby J.A."/>
            <person name="Tidwell J."/>
            <person name="Bellgard S.E."/>
            <person name="Bellgard M.I."/>
        </authorList>
    </citation>
    <scope>NUCLEOTIDE SEQUENCE</scope>
    <source>
        <tissue evidence="1">Shoot tissue taken approximately 20 cm above the soil surface</tissue>
    </source>
</reference>
<dbReference type="EMBL" id="GBRH01216377">
    <property type="protein sequence ID" value="JAD81518.1"/>
    <property type="molecule type" value="Transcribed_RNA"/>
</dbReference>
<dbReference type="PANTHER" id="PTHR11757:SF12">
    <property type="entry name" value="PROLYL ENDOPEPTIDASE"/>
    <property type="match status" value="1"/>
</dbReference>
<dbReference type="InterPro" id="IPR029058">
    <property type="entry name" value="AB_hydrolase_fold"/>
</dbReference>
<dbReference type="PANTHER" id="PTHR11757">
    <property type="entry name" value="PROTEASE FAMILY S9A OLIGOPEPTIDASE"/>
    <property type="match status" value="1"/>
</dbReference>
<sequence length="102" mass="11654">MLDPTLSLTVLDYEEFGDPSIPSEFDAICSSPYDNLSRGVCYPLVLVTAFFNDTRFCPSILLFESLIRSAWIICICLFHVNCKFMFFYCSSSYQLTVFCHSS</sequence>
<evidence type="ECO:0000313" key="1">
    <source>
        <dbReference type="EMBL" id="JAD81518.1"/>
    </source>
</evidence>
<dbReference type="Gene3D" id="3.40.50.1820">
    <property type="entry name" value="alpha/beta hydrolase"/>
    <property type="match status" value="1"/>
</dbReference>
<protein>
    <submittedName>
        <fullName evidence="1">Uncharacterized protein</fullName>
    </submittedName>
</protein>
<dbReference type="InterPro" id="IPR051543">
    <property type="entry name" value="Serine_Peptidase_S9A"/>
</dbReference>
<dbReference type="AlphaFoldDB" id="A0A0A9D497"/>
<name>A0A0A9D497_ARUDO</name>